<dbReference type="STRING" id="1798391.A2968_02555"/>
<dbReference type="EMBL" id="MFJU01000040">
    <property type="protein sequence ID" value="OGG33428.1"/>
    <property type="molecule type" value="Genomic_DNA"/>
</dbReference>
<evidence type="ECO:0008006" key="3">
    <source>
        <dbReference type="Google" id="ProtNLM"/>
    </source>
</evidence>
<name>A0A1F6B976_9BACT</name>
<organism evidence="1 2">
    <name type="scientific">Candidatus Gottesmanbacteria bacterium RIFCSPLOWO2_01_FULL_42_22</name>
    <dbReference type="NCBI Taxonomy" id="1798391"/>
    <lineage>
        <taxon>Bacteria</taxon>
        <taxon>Candidatus Gottesmaniibacteriota</taxon>
    </lineage>
</organism>
<dbReference type="SUPFAM" id="SSF56059">
    <property type="entry name" value="Glutathione synthetase ATP-binding domain-like"/>
    <property type="match status" value="1"/>
</dbReference>
<comment type="caution">
    <text evidence="1">The sequence shown here is derived from an EMBL/GenBank/DDBJ whole genome shotgun (WGS) entry which is preliminary data.</text>
</comment>
<dbReference type="Proteomes" id="UP000176228">
    <property type="component" value="Unassembled WGS sequence"/>
</dbReference>
<gene>
    <name evidence="1" type="ORF">A2968_02555</name>
</gene>
<evidence type="ECO:0000313" key="1">
    <source>
        <dbReference type="EMBL" id="OGG33428.1"/>
    </source>
</evidence>
<proteinExistence type="predicted"/>
<reference evidence="1 2" key="1">
    <citation type="journal article" date="2016" name="Nat. Commun.">
        <title>Thousands of microbial genomes shed light on interconnected biogeochemical processes in an aquifer system.</title>
        <authorList>
            <person name="Anantharaman K."/>
            <person name="Brown C.T."/>
            <person name="Hug L.A."/>
            <person name="Sharon I."/>
            <person name="Castelle C.J."/>
            <person name="Probst A.J."/>
            <person name="Thomas B.C."/>
            <person name="Singh A."/>
            <person name="Wilkins M.J."/>
            <person name="Karaoz U."/>
            <person name="Brodie E.L."/>
            <person name="Williams K.H."/>
            <person name="Hubbard S.S."/>
            <person name="Banfield J.F."/>
        </authorList>
    </citation>
    <scope>NUCLEOTIDE SEQUENCE [LARGE SCALE GENOMIC DNA]</scope>
</reference>
<evidence type="ECO:0000313" key="2">
    <source>
        <dbReference type="Proteomes" id="UP000176228"/>
    </source>
</evidence>
<dbReference type="Gene3D" id="3.30.470.20">
    <property type="entry name" value="ATP-grasp fold, B domain"/>
    <property type="match status" value="1"/>
</dbReference>
<protein>
    <recommendedName>
        <fullName evidence="3">ATP-grasp domain-containing protein</fullName>
    </recommendedName>
</protein>
<sequence length="283" mass="32535">MQIEKIILDRGLEQYREIPGGRCIEDAIRSAGYPVEDAFRSEYPSDEEVLVILRSNSVIPSMVETSGVLVYPGIRQLTMVSDKLKLARWSQKQGISHPQTRLLPQYYVQNHIASPYADDFGENFIIKPRLSLGSAALIGKQVYHKPYSEWQSIRGHLDIIGDDAVIQRKMRGTLVKVYGVYPDKFYYYEYPLEQHDQQRIIRYHDQIEMSLCPSDLVELCNKILSLLDLKWSGFDFIRDENGVHNLIDVNPVSGGRPIPEEDRLAFNKQLHQAIETIISGIKR</sequence>
<dbReference type="AlphaFoldDB" id="A0A1F6B976"/>
<accession>A0A1F6B976</accession>